<evidence type="ECO:0000313" key="1">
    <source>
        <dbReference type="EMBL" id="CAG8528485.1"/>
    </source>
</evidence>
<dbReference type="EMBL" id="CAJVPW010003717">
    <property type="protein sequence ID" value="CAG8528485.1"/>
    <property type="molecule type" value="Genomic_DNA"/>
</dbReference>
<gene>
    <name evidence="1" type="ORF">SPELUC_LOCUS4258</name>
</gene>
<protein>
    <submittedName>
        <fullName evidence="1">11934_t:CDS:1</fullName>
    </submittedName>
</protein>
<organism evidence="1 2">
    <name type="scientific">Cetraspora pellucida</name>
    <dbReference type="NCBI Taxonomy" id="1433469"/>
    <lineage>
        <taxon>Eukaryota</taxon>
        <taxon>Fungi</taxon>
        <taxon>Fungi incertae sedis</taxon>
        <taxon>Mucoromycota</taxon>
        <taxon>Glomeromycotina</taxon>
        <taxon>Glomeromycetes</taxon>
        <taxon>Diversisporales</taxon>
        <taxon>Gigasporaceae</taxon>
        <taxon>Cetraspora</taxon>
    </lineage>
</organism>
<dbReference type="Proteomes" id="UP000789366">
    <property type="component" value="Unassembled WGS sequence"/>
</dbReference>
<proteinExistence type="predicted"/>
<accession>A0ACA9LJ49</accession>
<reference evidence="1" key="1">
    <citation type="submission" date="2021-06" db="EMBL/GenBank/DDBJ databases">
        <authorList>
            <person name="Kallberg Y."/>
            <person name="Tangrot J."/>
            <person name="Rosling A."/>
        </authorList>
    </citation>
    <scope>NUCLEOTIDE SEQUENCE</scope>
    <source>
        <strain evidence="1">28 12/20/2015</strain>
    </source>
</reference>
<keyword evidence="2" id="KW-1185">Reference proteome</keyword>
<comment type="caution">
    <text evidence="1">The sequence shown here is derived from an EMBL/GenBank/DDBJ whole genome shotgun (WGS) entry which is preliminary data.</text>
</comment>
<sequence>MPRLPSSSISDTSSNRLSFVHSLRISQIFNSNRREIERNSVSIYNYDEEISTGDARNSTLNLQIQIQSSAEKLDKYIEKPIVNPNYNKEKQVNNNKTTSLQTIQSFQAEEVKYDSIKSMNSLKSISKSSRYGSLRNSAQNSITTLSDLNIPSEENGIAIYPSSLTPRNSYCLSPSLCRDLQLNLDEIAPNNTLQPPQIAHISQTSQISHVSQVSQVSEFIRKNQILRHHRSYDSSMGYIAEEVLDDDLDNKQLNNDQLNDDQLNYDQLNNEYSDQNSWNDSRGSELDGVSSSASHEISPEAAALAKASWARSDEDLGSYKGNINVSISRHTSKTHSSLGLQRDSISISSDITDKQEWLKRRPTSPLVRKITIPRSGLVIKTDY</sequence>
<evidence type="ECO:0000313" key="2">
    <source>
        <dbReference type="Proteomes" id="UP000789366"/>
    </source>
</evidence>
<name>A0ACA9LJ49_9GLOM</name>